<dbReference type="Proteomes" id="UP000054217">
    <property type="component" value="Unassembled WGS sequence"/>
</dbReference>
<accession>A0A0C3KRS8</accession>
<dbReference type="InParanoid" id="A0A0C3KRS8"/>
<evidence type="ECO:0000313" key="3">
    <source>
        <dbReference type="Proteomes" id="UP000054217"/>
    </source>
</evidence>
<dbReference type="OrthoDB" id="2677451at2759"/>
<sequence length="465" mass="51211">MSDLNPSSQDTQISSGECADVLHHRFPCAGYWLNLLPTHPFIHGTQPDASGAGGVHPLPCLPLDSPGQMGYSVQPYRFPAQMVGLLGNCDEPRVHYSSLQPMSSVVASPRQLDNAEGNLRITVSVPLDTSFVGGTVSRVQLRFAVDTSFEDFFSCICAKMDLDPKEAQLGYKYHTDRVRDPPHQLSNAQQLAEAFEHGRHLLKRTRVWEVVLEIHNLCKPSKAGLATRHRQDEGAQASAAVGSENDNNQELATSTSFAAEFCKLKEHLKCAKHVGKYCYIRPTDGDHMEQDVYKLTSWAKGIFTGNATYDHPPESNLFDHTPTAQNAPVIHVHLPNTGQLSGSCSGREPSLAMQYLTGPAPDEDDIFAVYPSISDALHQMHMSMPLLNMPQYEENLVSHGVAYVNTVSGILEDFFVDVVACRLAWRARKGKERAADPSDSDKENEDSNASVWCGHTPEALECNVE</sequence>
<gene>
    <name evidence="2" type="ORF">M404DRAFT_962684</name>
</gene>
<name>A0A0C3KRS8_PISTI</name>
<feature type="compositionally biased region" description="Basic and acidic residues" evidence="1">
    <location>
        <begin position="432"/>
        <end position="441"/>
    </location>
</feature>
<reference evidence="3" key="2">
    <citation type="submission" date="2015-01" db="EMBL/GenBank/DDBJ databases">
        <title>Evolutionary Origins and Diversification of the Mycorrhizal Mutualists.</title>
        <authorList>
            <consortium name="DOE Joint Genome Institute"/>
            <consortium name="Mycorrhizal Genomics Consortium"/>
            <person name="Kohler A."/>
            <person name="Kuo A."/>
            <person name="Nagy L.G."/>
            <person name="Floudas D."/>
            <person name="Copeland A."/>
            <person name="Barry K.W."/>
            <person name="Cichocki N."/>
            <person name="Veneault-Fourrey C."/>
            <person name="LaButti K."/>
            <person name="Lindquist E.A."/>
            <person name="Lipzen A."/>
            <person name="Lundell T."/>
            <person name="Morin E."/>
            <person name="Murat C."/>
            <person name="Riley R."/>
            <person name="Ohm R."/>
            <person name="Sun H."/>
            <person name="Tunlid A."/>
            <person name="Henrissat B."/>
            <person name="Grigoriev I.V."/>
            <person name="Hibbett D.S."/>
            <person name="Martin F."/>
        </authorList>
    </citation>
    <scope>NUCLEOTIDE SEQUENCE [LARGE SCALE GENOMIC DNA]</scope>
    <source>
        <strain evidence="3">Marx 270</strain>
    </source>
</reference>
<organism evidence="2 3">
    <name type="scientific">Pisolithus tinctorius Marx 270</name>
    <dbReference type="NCBI Taxonomy" id="870435"/>
    <lineage>
        <taxon>Eukaryota</taxon>
        <taxon>Fungi</taxon>
        <taxon>Dikarya</taxon>
        <taxon>Basidiomycota</taxon>
        <taxon>Agaricomycotina</taxon>
        <taxon>Agaricomycetes</taxon>
        <taxon>Agaricomycetidae</taxon>
        <taxon>Boletales</taxon>
        <taxon>Sclerodermatineae</taxon>
        <taxon>Pisolithaceae</taxon>
        <taxon>Pisolithus</taxon>
    </lineage>
</organism>
<dbReference type="AlphaFoldDB" id="A0A0C3KRS8"/>
<dbReference type="HOGENOM" id="CLU_052703_0_0_1"/>
<protein>
    <submittedName>
        <fullName evidence="2">Uncharacterized protein</fullName>
    </submittedName>
</protein>
<feature type="region of interest" description="Disordered" evidence="1">
    <location>
        <begin position="223"/>
        <end position="248"/>
    </location>
</feature>
<reference evidence="2 3" key="1">
    <citation type="submission" date="2014-04" db="EMBL/GenBank/DDBJ databases">
        <authorList>
            <consortium name="DOE Joint Genome Institute"/>
            <person name="Kuo A."/>
            <person name="Kohler A."/>
            <person name="Costa M.D."/>
            <person name="Nagy L.G."/>
            <person name="Floudas D."/>
            <person name="Copeland A."/>
            <person name="Barry K.W."/>
            <person name="Cichocki N."/>
            <person name="Veneault-Fourrey C."/>
            <person name="LaButti K."/>
            <person name="Lindquist E.A."/>
            <person name="Lipzen A."/>
            <person name="Lundell T."/>
            <person name="Morin E."/>
            <person name="Murat C."/>
            <person name="Sun H."/>
            <person name="Tunlid A."/>
            <person name="Henrissat B."/>
            <person name="Grigoriev I.V."/>
            <person name="Hibbett D.S."/>
            <person name="Martin F."/>
            <person name="Nordberg H.P."/>
            <person name="Cantor M.N."/>
            <person name="Hua S.X."/>
        </authorList>
    </citation>
    <scope>NUCLEOTIDE SEQUENCE [LARGE SCALE GENOMIC DNA]</scope>
    <source>
        <strain evidence="2 3">Marx 270</strain>
    </source>
</reference>
<proteinExistence type="predicted"/>
<evidence type="ECO:0000313" key="2">
    <source>
        <dbReference type="EMBL" id="KIO12247.1"/>
    </source>
</evidence>
<feature type="region of interest" description="Disordered" evidence="1">
    <location>
        <begin position="431"/>
        <end position="452"/>
    </location>
</feature>
<keyword evidence="3" id="KW-1185">Reference proteome</keyword>
<dbReference type="STRING" id="870435.A0A0C3KRS8"/>
<evidence type="ECO:0000256" key="1">
    <source>
        <dbReference type="SAM" id="MobiDB-lite"/>
    </source>
</evidence>
<dbReference type="EMBL" id="KN831948">
    <property type="protein sequence ID" value="KIO12247.1"/>
    <property type="molecule type" value="Genomic_DNA"/>
</dbReference>